<feature type="transmembrane region" description="Helical" evidence="1">
    <location>
        <begin position="6"/>
        <end position="22"/>
    </location>
</feature>
<dbReference type="EMBL" id="KC661275">
    <property type="protein sequence ID" value="AGK87544.1"/>
    <property type="molecule type" value="Genomic_DNA"/>
</dbReference>
<keyword evidence="1" id="KW-0812">Transmembrane</keyword>
<evidence type="ECO:0000313" key="3">
    <source>
        <dbReference type="Proteomes" id="UP000013551"/>
    </source>
</evidence>
<keyword evidence="1" id="KW-0472">Membrane</keyword>
<keyword evidence="3" id="KW-1185">Reference proteome</keyword>
<sequence>MTGQVIVVAAVVVLTALALWLVRA</sequence>
<protein>
    <submittedName>
        <fullName evidence="2">Uncharacterized protein</fullName>
    </submittedName>
</protein>
<keyword evidence="1" id="KW-1133">Transmembrane helix</keyword>
<evidence type="ECO:0000256" key="1">
    <source>
        <dbReference type="SAM" id="Phobius"/>
    </source>
</evidence>
<organism evidence="2 3">
    <name type="scientific">Mycobacterium phage HINdeR</name>
    <dbReference type="NCBI Taxonomy" id="1327770"/>
    <lineage>
        <taxon>Viruses</taxon>
        <taxon>Duplodnaviria</taxon>
        <taxon>Heunggongvirae</taxon>
        <taxon>Uroviricota</taxon>
        <taxon>Caudoviricetes</taxon>
        <taxon>Timshelvirus</taxon>
        <taxon>Timshelvirus HINdeR</taxon>
    </lineage>
</organism>
<dbReference type="KEGG" id="vg:16213976"/>
<dbReference type="Proteomes" id="UP000013551">
    <property type="component" value="Segment"/>
</dbReference>
<gene>
    <name evidence="2" type="primary">65</name>
    <name evidence="2" type="ORF">PBI_HINDER_65</name>
</gene>
<proteinExistence type="predicted"/>
<reference evidence="2 3" key="1">
    <citation type="submission" date="2013-02" db="EMBL/GenBank/DDBJ databases">
        <authorList>
            <person name="Balish M.F."/>
            <person name="Klepek H.N."/>
            <person name="Ahler R.M."/>
            <person name="Blakely T.M."/>
            <person name="Deihs M.E."/>
            <person name="Goebel E.J."/>
            <person name="Hausmann S.M."/>
            <person name="Henry C.A."/>
            <person name="Hoogendoorn J."/>
            <person name="Jeffers A.C."/>
            <person name="Light M.E."/>
            <person name="McCurdy K.A."/>
            <person name="Mize D.S."/>
            <person name="Moore C.R."/>
            <person name="Nestor P.M."/>
            <person name="Relko L.M."/>
            <person name="Brzoska R.M."/>
            <person name="Ream D.C."/>
            <person name="Actis L.A."/>
            <person name="Friedberg I."/>
            <person name="Janssen G.R."/>
            <person name="Bradley K.W."/>
            <person name="Khaja R."/>
            <person name="Lewis M.F."/>
            <person name="Barker L.P."/>
            <person name="Asai D.J."/>
            <person name="Bowman C.A."/>
            <person name="Russell D.A."/>
            <person name="Pope W.H."/>
            <person name="Jacobs-Sera D."/>
            <person name="Hendrix R.W."/>
            <person name="Hatfull G.F."/>
        </authorList>
    </citation>
    <scope>NUCLEOTIDE SEQUENCE [LARGE SCALE GENOMIC DNA]</scope>
</reference>
<name>R4JGC3_9CAUD</name>
<accession>R4JGC3</accession>
<dbReference type="GeneID" id="16213976"/>
<dbReference type="RefSeq" id="YP_008051917.1">
    <property type="nucleotide sequence ID" value="NC_021308.1"/>
</dbReference>
<evidence type="ECO:0000313" key="2">
    <source>
        <dbReference type="EMBL" id="AGK87544.1"/>
    </source>
</evidence>